<dbReference type="SUPFAM" id="SSF56300">
    <property type="entry name" value="Metallo-dependent phosphatases"/>
    <property type="match status" value="1"/>
</dbReference>
<dbReference type="PANTHER" id="PTHR22953:SF153">
    <property type="entry name" value="PURPLE ACID PHOSPHATASE"/>
    <property type="match status" value="1"/>
</dbReference>
<dbReference type="InterPro" id="IPR004843">
    <property type="entry name" value="Calcineurin-like_PHP"/>
</dbReference>
<gene>
    <name evidence="5" type="ORF">D7I44_17405</name>
</gene>
<dbReference type="Gene3D" id="3.60.21.10">
    <property type="match status" value="1"/>
</dbReference>
<evidence type="ECO:0000313" key="5">
    <source>
        <dbReference type="EMBL" id="AYG05113.1"/>
    </source>
</evidence>
<keyword evidence="6" id="KW-1185">Reference proteome</keyword>
<name>A0A387BMR8_9MICO</name>
<dbReference type="InterPro" id="IPR015914">
    <property type="entry name" value="PAPs_N"/>
</dbReference>
<feature type="signal peptide" evidence="2">
    <location>
        <begin position="1"/>
        <end position="42"/>
    </location>
</feature>
<feature type="chain" id="PRO_5017213770" evidence="2">
    <location>
        <begin position="43"/>
        <end position="664"/>
    </location>
</feature>
<dbReference type="Pfam" id="PF16656">
    <property type="entry name" value="Pur_ac_phosph_N"/>
    <property type="match status" value="1"/>
</dbReference>
<dbReference type="InterPro" id="IPR039331">
    <property type="entry name" value="PAPs-like"/>
</dbReference>
<evidence type="ECO:0000259" key="4">
    <source>
        <dbReference type="Pfam" id="PF16656"/>
    </source>
</evidence>
<evidence type="ECO:0000256" key="1">
    <source>
        <dbReference type="ARBA" id="ARBA00022729"/>
    </source>
</evidence>
<dbReference type="InterPro" id="IPR029052">
    <property type="entry name" value="Metallo-depent_PP-like"/>
</dbReference>
<sequence>MPHTAATHMLRRGRRRATVFLSAVALGATCALGGVAVAPAFAADAAPANLTGIILGVGASESQRIVTWYSSADTAQSVQLAPTSALVNGDFPAGAASFAALGAANIASSGGFNRHATLDGLQENTQYSYRVGSDGNWSTTYAFKTQSFDGPFDFLFYGDPQIGSSGDTAKDGAGWADTLDVSLAANPNAELLVSGGDQVETANTESQWDAFLGSDKLRQYPWAATIGNHDVGGKAYEQHLATPNTDRSAAYYVDGKPSGASSGGDYWYIYKDVLFIDLNSNSYATSQGGGGDAAHLAYVTSVVNQHGGDAKYTVLVYHHAIYSPADHAKDADNKVRRVDFPTTFSRLGVDLVLQGHDHSYSRSYEIKNGAKANPDEQPGDADVFTGPGGVVYVTANSASGSKYYDLTTPDNSGTSGAGNGADPLKPQDYWYNSVENQEHVRTYVKVSVQPDQLVVQDIRSGTCAAPNAAVERGNVPWCGPNSGASPAQPVGSIVDAVTIHPNHGNGQDIQVTLPETAPGDFGWTIDGRNGLVNLGTATESLGDYFEAQGEINPIAVTDTRRSLAPWSISASVTDFRDGANTFSGKYLGWSPALAQSGAGAAAGQPVQSGFDGGDGLSVSRGLGSAAQGHARGTAKLGADLDLKVPTSVSKGSYRGTLTITALSE</sequence>
<dbReference type="EMBL" id="CP032624">
    <property type="protein sequence ID" value="AYG05113.1"/>
    <property type="molecule type" value="Genomic_DNA"/>
</dbReference>
<dbReference type="OrthoDB" id="9804511at2"/>
<dbReference type="AlphaFoldDB" id="A0A387BMR8"/>
<proteinExistence type="predicted"/>
<dbReference type="GO" id="GO:0046872">
    <property type="term" value="F:metal ion binding"/>
    <property type="evidence" value="ECO:0007669"/>
    <property type="project" value="InterPro"/>
</dbReference>
<reference evidence="5 6" key="1">
    <citation type="submission" date="2018-09" db="EMBL/GenBank/DDBJ databases">
        <title>Genome sequencing of strain 2DFW10M-5.</title>
        <authorList>
            <person name="Heo J."/>
            <person name="Kim S.-J."/>
            <person name="Kwon S.-W."/>
        </authorList>
    </citation>
    <scope>NUCLEOTIDE SEQUENCE [LARGE SCALE GENOMIC DNA]</scope>
    <source>
        <strain evidence="5 6">2DFW10M-5</strain>
    </source>
</reference>
<organism evidence="5 6">
    <name type="scientific">Gryllotalpicola protaetiae</name>
    <dbReference type="NCBI Taxonomy" id="2419771"/>
    <lineage>
        <taxon>Bacteria</taxon>
        <taxon>Bacillati</taxon>
        <taxon>Actinomycetota</taxon>
        <taxon>Actinomycetes</taxon>
        <taxon>Micrococcales</taxon>
        <taxon>Microbacteriaceae</taxon>
        <taxon>Gryllotalpicola</taxon>
    </lineage>
</organism>
<dbReference type="KEGG" id="gry:D7I44_17405"/>
<feature type="domain" description="Calcineurin-like phosphoesterase" evidence="3">
    <location>
        <begin position="154"/>
        <end position="360"/>
    </location>
</feature>
<dbReference type="PANTHER" id="PTHR22953">
    <property type="entry name" value="ACID PHOSPHATASE RELATED"/>
    <property type="match status" value="1"/>
</dbReference>
<evidence type="ECO:0000259" key="3">
    <source>
        <dbReference type="Pfam" id="PF00149"/>
    </source>
</evidence>
<dbReference type="Gene3D" id="2.60.40.380">
    <property type="entry name" value="Purple acid phosphatase-like, N-terminal"/>
    <property type="match status" value="1"/>
</dbReference>
<dbReference type="SUPFAM" id="SSF49363">
    <property type="entry name" value="Purple acid phosphatase, N-terminal domain"/>
    <property type="match status" value="1"/>
</dbReference>
<feature type="domain" description="Purple acid phosphatase N-terminal" evidence="4">
    <location>
        <begin position="52"/>
        <end position="145"/>
    </location>
</feature>
<dbReference type="GO" id="GO:0003993">
    <property type="term" value="F:acid phosphatase activity"/>
    <property type="evidence" value="ECO:0007669"/>
    <property type="project" value="InterPro"/>
</dbReference>
<protein>
    <submittedName>
        <fullName evidence="5">Metallophosphoesterase family protein</fullName>
    </submittedName>
</protein>
<dbReference type="RefSeq" id="WP_120790641.1">
    <property type="nucleotide sequence ID" value="NZ_CP032624.1"/>
</dbReference>
<evidence type="ECO:0000256" key="2">
    <source>
        <dbReference type="SAM" id="SignalP"/>
    </source>
</evidence>
<evidence type="ECO:0000313" key="6">
    <source>
        <dbReference type="Proteomes" id="UP000275069"/>
    </source>
</evidence>
<dbReference type="Pfam" id="PF00149">
    <property type="entry name" value="Metallophos"/>
    <property type="match status" value="1"/>
</dbReference>
<keyword evidence="1 2" id="KW-0732">Signal</keyword>
<accession>A0A387BMR8</accession>
<dbReference type="InterPro" id="IPR008963">
    <property type="entry name" value="Purple_acid_Pase-like_N"/>
</dbReference>
<dbReference type="Proteomes" id="UP000275069">
    <property type="component" value="Chromosome"/>
</dbReference>